<dbReference type="PROSITE" id="PS50850">
    <property type="entry name" value="MFS"/>
    <property type="match status" value="1"/>
</dbReference>
<feature type="transmembrane region" description="Helical" evidence="5">
    <location>
        <begin position="106"/>
        <end position="127"/>
    </location>
</feature>
<feature type="transmembrane region" description="Helical" evidence="5">
    <location>
        <begin position="361"/>
        <end position="385"/>
    </location>
</feature>
<sequence>MQLNSDAARSHRIKAIMPAPMLAILLAALDQTIVAVSLPAISAQLNDTGLLAWVISGYMVAMTVSMPLYGKFGDLYGRQKMMSAAFSLFTVASLACALAQDMPQLILARILQGLGAGGLIAVSQAVIGDVVPPRERGRYQGYISSMYALASIAGPVLGGLMTEYLSWRWVFWINLPVGIAGLFICYRVLASLPVPGRKAIIDYPGILLLATGLTALLMATTLIGKGAPLSSGYLLWLAAAAITALTLFAYHEQRAREPLLPLRLLRNRTAGLCCMLNFLTNFQAIGLTLLIPLWFQAGASHDMSKAALHLIPFAAGIPLGAFTCGRLTAVLGRYKPQILVGTLIMPCALVMLAFIDPRSGLLAGGSLFLAGLATGMQFPTALVAAQNAVPQADIGVMSSTISLFRSLGGAVGAAGLSALLLLWLPPMQGHADSVENVLQTYLVGSAGTIDPLRQTLLATFHKLFLVSAGLSLLALACALSVPERPLRGPTDQADR</sequence>
<comment type="caution">
    <text evidence="7">The sequence shown here is derived from an EMBL/GenBank/DDBJ whole genome shotgun (WGS) entry which is preliminary data.</text>
</comment>
<evidence type="ECO:0000256" key="5">
    <source>
        <dbReference type="SAM" id="Phobius"/>
    </source>
</evidence>
<dbReference type="Gene3D" id="1.20.1250.20">
    <property type="entry name" value="MFS general substrate transporter like domains"/>
    <property type="match status" value="1"/>
</dbReference>
<name>A0ABS0FLF5_PSELU</name>
<feature type="domain" description="Major facilitator superfamily (MFS) profile" evidence="6">
    <location>
        <begin position="16"/>
        <end position="486"/>
    </location>
</feature>
<dbReference type="Proteomes" id="UP000626180">
    <property type="component" value="Unassembled WGS sequence"/>
</dbReference>
<evidence type="ECO:0000313" key="8">
    <source>
        <dbReference type="Proteomes" id="UP000626180"/>
    </source>
</evidence>
<keyword evidence="2 5" id="KW-0812">Transmembrane</keyword>
<comment type="subcellular location">
    <subcellularLocation>
        <location evidence="1">Membrane</location>
        <topology evidence="1">Multi-pass membrane protein</topology>
    </subcellularLocation>
</comment>
<feature type="transmembrane region" description="Helical" evidence="5">
    <location>
        <begin position="50"/>
        <end position="69"/>
    </location>
</feature>
<dbReference type="InterPro" id="IPR020846">
    <property type="entry name" value="MFS_dom"/>
</dbReference>
<evidence type="ECO:0000256" key="1">
    <source>
        <dbReference type="ARBA" id="ARBA00004141"/>
    </source>
</evidence>
<protein>
    <submittedName>
        <fullName evidence="7">MFS transporter</fullName>
    </submittedName>
</protein>
<feature type="transmembrane region" description="Helical" evidence="5">
    <location>
        <begin position="169"/>
        <end position="189"/>
    </location>
</feature>
<dbReference type="SUPFAM" id="SSF103473">
    <property type="entry name" value="MFS general substrate transporter"/>
    <property type="match status" value="1"/>
</dbReference>
<feature type="transmembrane region" description="Helical" evidence="5">
    <location>
        <begin position="230"/>
        <end position="250"/>
    </location>
</feature>
<keyword evidence="3 5" id="KW-1133">Transmembrane helix</keyword>
<feature type="transmembrane region" description="Helical" evidence="5">
    <location>
        <begin position="338"/>
        <end position="355"/>
    </location>
</feature>
<evidence type="ECO:0000313" key="7">
    <source>
        <dbReference type="EMBL" id="MBF8641162.1"/>
    </source>
</evidence>
<feature type="transmembrane region" description="Helical" evidence="5">
    <location>
        <begin position="201"/>
        <end position="224"/>
    </location>
</feature>
<evidence type="ECO:0000256" key="3">
    <source>
        <dbReference type="ARBA" id="ARBA00022989"/>
    </source>
</evidence>
<keyword evidence="8" id="KW-1185">Reference proteome</keyword>
<proteinExistence type="predicted"/>
<dbReference type="PANTHER" id="PTHR23501">
    <property type="entry name" value="MAJOR FACILITATOR SUPERFAMILY"/>
    <property type="match status" value="1"/>
</dbReference>
<dbReference type="Pfam" id="PF07690">
    <property type="entry name" value="MFS_1"/>
    <property type="match status" value="1"/>
</dbReference>
<feature type="transmembrane region" description="Helical" evidence="5">
    <location>
        <begin position="406"/>
        <end position="424"/>
    </location>
</feature>
<dbReference type="PANTHER" id="PTHR23501:SF197">
    <property type="entry name" value="COMD"/>
    <property type="match status" value="1"/>
</dbReference>
<dbReference type="PRINTS" id="PR01036">
    <property type="entry name" value="TCRTETB"/>
</dbReference>
<feature type="transmembrane region" description="Helical" evidence="5">
    <location>
        <begin position="21"/>
        <end position="44"/>
    </location>
</feature>
<dbReference type="CDD" id="cd17502">
    <property type="entry name" value="MFS_Azr1_MDR_like"/>
    <property type="match status" value="1"/>
</dbReference>
<gene>
    <name evidence="7" type="ORF">IRZ65_10745</name>
</gene>
<dbReference type="RefSeq" id="WP_051370176.1">
    <property type="nucleotide sequence ID" value="NZ_FQYS01000004.1"/>
</dbReference>
<feature type="transmembrane region" description="Helical" evidence="5">
    <location>
        <begin position="307"/>
        <end position="331"/>
    </location>
</feature>
<dbReference type="InterPro" id="IPR011701">
    <property type="entry name" value="MFS"/>
</dbReference>
<feature type="transmembrane region" description="Helical" evidence="5">
    <location>
        <begin position="463"/>
        <end position="481"/>
    </location>
</feature>
<feature type="transmembrane region" description="Helical" evidence="5">
    <location>
        <begin position="139"/>
        <end position="157"/>
    </location>
</feature>
<keyword evidence="4 5" id="KW-0472">Membrane</keyword>
<evidence type="ECO:0000256" key="2">
    <source>
        <dbReference type="ARBA" id="ARBA00022692"/>
    </source>
</evidence>
<feature type="transmembrane region" description="Helical" evidence="5">
    <location>
        <begin position="270"/>
        <end position="295"/>
    </location>
</feature>
<dbReference type="InterPro" id="IPR036259">
    <property type="entry name" value="MFS_trans_sf"/>
</dbReference>
<dbReference type="EMBL" id="JADMCD010000004">
    <property type="protein sequence ID" value="MBF8641162.1"/>
    <property type="molecule type" value="Genomic_DNA"/>
</dbReference>
<reference evidence="7 8" key="1">
    <citation type="submission" date="2020-10" db="EMBL/GenBank/DDBJ databases">
        <title>Genome sequences of Pseudomonas isolates.</title>
        <authorList>
            <person name="Wessels L."/>
            <person name="Reich F."/>
            <person name="Hammerl J."/>
        </authorList>
    </citation>
    <scope>NUCLEOTIDE SEQUENCE [LARGE SCALE GENOMIC DNA]</scope>
    <source>
        <strain evidence="7 8">20-MO00624-0</strain>
    </source>
</reference>
<evidence type="ECO:0000259" key="6">
    <source>
        <dbReference type="PROSITE" id="PS50850"/>
    </source>
</evidence>
<organism evidence="7 8">
    <name type="scientific">Pseudomonas luteola</name>
    <dbReference type="NCBI Taxonomy" id="47886"/>
    <lineage>
        <taxon>Bacteria</taxon>
        <taxon>Pseudomonadati</taxon>
        <taxon>Pseudomonadota</taxon>
        <taxon>Gammaproteobacteria</taxon>
        <taxon>Pseudomonadales</taxon>
        <taxon>Pseudomonadaceae</taxon>
        <taxon>Pseudomonas</taxon>
    </lineage>
</organism>
<accession>A0ABS0FLF5</accession>
<feature type="transmembrane region" description="Helical" evidence="5">
    <location>
        <begin position="81"/>
        <end position="100"/>
    </location>
</feature>
<dbReference type="Gene3D" id="1.20.1720.10">
    <property type="entry name" value="Multidrug resistance protein D"/>
    <property type="match status" value="1"/>
</dbReference>
<evidence type="ECO:0000256" key="4">
    <source>
        <dbReference type="ARBA" id="ARBA00023136"/>
    </source>
</evidence>